<dbReference type="InterPro" id="IPR001753">
    <property type="entry name" value="Enoyl-CoA_hydra/iso"/>
</dbReference>
<keyword evidence="6" id="KW-1185">Reference proteome</keyword>
<dbReference type="EMBL" id="PXVD01000028">
    <property type="protein sequence ID" value="MDJ1372482.1"/>
    <property type="molecule type" value="Genomic_DNA"/>
</dbReference>
<gene>
    <name evidence="5" type="ORF">C7K25_14110</name>
</gene>
<comment type="catalytic activity">
    <reaction evidence="4">
        <text>a 4-saturated-(3S)-3-hydroxyacyl-CoA = a (3E)-enoyl-CoA + H2O</text>
        <dbReference type="Rhea" id="RHEA:20724"/>
        <dbReference type="ChEBI" id="CHEBI:15377"/>
        <dbReference type="ChEBI" id="CHEBI:58521"/>
        <dbReference type="ChEBI" id="CHEBI:137480"/>
        <dbReference type="EC" id="4.2.1.17"/>
    </reaction>
</comment>
<comment type="catalytic activity">
    <reaction evidence="3">
        <text>a (3S)-3-hydroxyacyl-CoA = a (2E)-enoyl-CoA + H2O</text>
        <dbReference type="Rhea" id="RHEA:16105"/>
        <dbReference type="ChEBI" id="CHEBI:15377"/>
        <dbReference type="ChEBI" id="CHEBI:57318"/>
        <dbReference type="ChEBI" id="CHEBI:58856"/>
        <dbReference type="EC" id="4.2.1.17"/>
    </reaction>
</comment>
<evidence type="ECO:0000256" key="3">
    <source>
        <dbReference type="ARBA" id="ARBA00023709"/>
    </source>
</evidence>
<accession>A0ABT7CBE6</accession>
<dbReference type="Pfam" id="PF00378">
    <property type="entry name" value="ECH_1"/>
    <property type="match status" value="1"/>
</dbReference>
<comment type="caution">
    <text evidence="5">The sequence shown here is derived from an EMBL/GenBank/DDBJ whole genome shotgun (WGS) entry which is preliminary data.</text>
</comment>
<evidence type="ECO:0000256" key="2">
    <source>
        <dbReference type="ARBA" id="ARBA00023239"/>
    </source>
</evidence>
<organism evidence="5 6">
    <name type="scientific">Gulosibacter molinativorax</name>
    <dbReference type="NCBI Taxonomy" id="256821"/>
    <lineage>
        <taxon>Bacteria</taxon>
        <taxon>Bacillati</taxon>
        <taxon>Actinomycetota</taxon>
        <taxon>Actinomycetes</taxon>
        <taxon>Micrococcales</taxon>
        <taxon>Microbacteriaceae</taxon>
        <taxon>Gulosibacter</taxon>
    </lineage>
</organism>
<dbReference type="PANTHER" id="PTHR11941">
    <property type="entry name" value="ENOYL-COA HYDRATASE-RELATED"/>
    <property type="match status" value="1"/>
</dbReference>
<reference evidence="5" key="1">
    <citation type="submission" date="2018-03" db="EMBL/GenBank/DDBJ databases">
        <authorList>
            <person name="Nunes O.C."/>
            <person name="Lopes A.R."/>
            <person name="Froufe H."/>
            <person name="Munoz-Merida A."/>
            <person name="Barroso C."/>
            <person name="Egas C."/>
        </authorList>
    </citation>
    <scope>NUCLEOTIDE SEQUENCE</scope>
    <source>
        <strain evidence="5">ON4</strain>
    </source>
</reference>
<evidence type="ECO:0000256" key="4">
    <source>
        <dbReference type="ARBA" id="ARBA00023717"/>
    </source>
</evidence>
<dbReference type="SUPFAM" id="SSF52096">
    <property type="entry name" value="ClpP/crotonase"/>
    <property type="match status" value="1"/>
</dbReference>
<dbReference type="Gene3D" id="3.90.226.10">
    <property type="entry name" value="2-enoyl-CoA Hydratase, Chain A, domain 1"/>
    <property type="match status" value="1"/>
</dbReference>
<dbReference type="RefSeq" id="WP_026937691.1">
    <property type="nucleotide sequence ID" value="NZ_CP028426.1"/>
</dbReference>
<dbReference type="Proteomes" id="UP001170379">
    <property type="component" value="Unassembled WGS sequence"/>
</dbReference>
<dbReference type="CDD" id="cd06558">
    <property type="entry name" value="crotonase-like"/>
    <property type="match status" value="1"/>
</dbReference>
<dbReference type="InterPro" id="IPR029045">
    <property type="entry name" value="ClpP/crotonase-like_dom_sf"/>
</dbReference>
<evidence type="ECO:0000313" key="5">
    <source>
        <dbReference type="EMBL" id="MDJ1372482.1"/>
    </source>
</evidence>
<dbReference type="InterPro" id="IPR014748">
    <property type="entry name" value="Enoyl-CoA_hydra_C"/>
</dbReference>
<evidence type="ECO:0000313" key="6">
    <source>
        <dbReference type="Proteomes" id="UP001170379"/>
    </source>
</evidence>
<proteinExistence type="inferred from homology"/>
<dbReference type="PANTHER" id="PTHR11941:SF54">
    <property type="entry name" value="ENOYL-COA HYDRATASE, MITOCHONDRIAL"/>
    <property type="match status" value="1"/>
</dbReference>
<evidence type="ECO:0000256" key="1">
    <source>
        <dbReference type="ARBA" id="ARBA00005254"/>
    </source>
</evidence>
<protein>
    <submittedName>
        <fullName evidence="5">Enoyl-CoA hydratase</fullName>
    </submittedName>
</protein>
<sequence length="268" mass="28080">MSDAVLTDAVLTELKDHILHVTINRPDALNAVNVEVARGIAAALIRAEEDPVVRCVLLSGAGDRVFSAGADLKSMAAGGNVVPQDAPYAEYGFGGSTDKTTSKPIVAAANGSAYGGGVEMLLQSDVVIVERGREFALPEVKVGIFAGAGGVYRLPAMLPRAVALDMLLTGEAISAERMYELGFASRIVEHGEALAEGERVAKLIAGNAPLPVVASKRIARHLEDGKSVTEADQVALSHRLFAEVLASEDAVEGPRAFSEKRAPVWKGK</sequence>
<keyword evidence="2" id="KW-0456">Lyase</keyword>
<dbReference type="Gene3D" id="1.10.12.10">
    <property type="entry name" value="Lyase 2-enoyl-coa Hydratase, Chain A, domain 2"/>
    <property type="match status" value="1"/>
</dbReference>
<name>A0ABT7CBE6_9MICO</name>
<reference evidence="5" key="2">
    <citation type="journal article" date="2022" name="Sci. Rep.">
        <title>In silico prediction of the enzymes involved in the degradation of the herbicide molinate by Gulosibacter molinativorax ON4T.</title>
        <authorList>
            <person name="Lopes A.R."/>
            <person name="Bunin E."/>
            <person name="Viana A.T."/>
            <person name="Froufe H."/>
            <person name="Munoz-Merida A."/>
            <person name="Pinho D."/>
            <person name="Figueiredo J."/>
            <person name="Barroso C."/>
            <person name="Vaz-Moreira I."/>
            <person name="Bellanger X."/>
            <person name="Egas C."/>
            <person name="Nunes O.C."/>
        </authorList>
    </citation>
    <scope>NUCLEOTIDE SEQUENCE</scope>
    <source>
        <strain evidence="5">ON4</strain>
    </source>
</reference>
<comment type="similarity">
    <text evidence="1">Belongs to the enoyl-CoA hydratase/isomerase family.</text>
</comment>